<dbReference type="STRING" id="1121442.SAMN02745702_00221"/>
<evidence type="ECO:0000313" key="13">
    <source>
        <dbReference type="EMBL" id="SKA63829.1"/>
    </source>
</evidence>
<keyword evidence="7 11" id="KW-0479">Metal-binding</keyword>
<feature type="binding site" evidence="11">
    <location>
        <position position="70"/>
    </location>
    <ligand>
        <name>Mg(2+)</name>
        <dbReference type="ChEBI" id="CHEBI:18420"/>
        <label>1</label>
    </ligand>
</feature>
<reference evidence="13 14" key="1">
    <citation type="submission" date="2017-02" db="EMBL/GenBank/DDBJ databases">
        <authorList>
            <person name="Peterson S.W."/>
        </authorList>
    </citation>
    <scope>NUCLEOTIDE SEQUENCE [LARGE SCALE GENOMIC DNA]</scope>
    <source>
        <strain evidence="13 14">DSM 18034</strain>
    </source>
</reference>
<dbReference type="AlphaFoldDB" id="A0A1T4VFU8"/>
<comment type="subunit">
    <text evidence="4 11">Monomer.</text>
</comment>
<gene>
    <name evidence="11" type="primary">rnhA</name>
    <name evidence="13" type="ORF">SAMN02745702_00221</name>
</gene>
<dbReference type="GO" id="GO:0005737">
    <property type="term" value="C:cytoplasm"/>
    <property type="evidence" value="ECO:0007669"/>
    <property type="project" value="UniProtKB-SubCell"/>
</dbReference>
<dbReference type="FunFam" id="3.30.420.10:FF:000089">
    <property type="entry name" value="Ribonuclease H"/>
    <property type="match status" value="1"/>
</dbReference>
<dbReference type="EC" id="3.1.26.4" evidence="5 11"/>
<dbReference type="InterPro" id="IPR022892">
    <property type="entry name" value="RNaseHI"/>
</dbReference>
<dbReference type="PANTHER" id="PTHR10642:SF26">
    <property type="entry name" value="RIBONUCLEASE H1"/>
    <property type="match status" value="1"/>
</dbReference>
<comment type="catalytic activity">
    <reaction evidence="1 11">
        <text>Endonucleolytic cleavage to 5'-phosphomonoester.</text>
        <dbReference type="EC" id="3.1.26.4"/>
    </reaction>
</comment>
<feature type="domain" description="RNase H type-1" evidence="12">
    <location>
        <begin position="1"/>
        <end position="143"/>
    </location>
</feature>
<evidence type="ECO:0000256" key="6">
    <source>
        <dbReference type="ARBA" id="ARBA00022722"/>
    </source>
</evidence>
<evidence type="ECO:0000256" key="5">
    <source>
        <dbReference type="ARBA" id="ARBA00012180"/>
    </source>
</evidence>
<dbReference type="PROSITE" id="PS50879">
    <property type="entry name" value="RNASE_H_1"/>
    <property type="match status" value="1"/>
</dbReference>
<evidence type="ECO:0000256" key="10">
    <source>
        <dbReference type="ARBA" id="ARBA00022842"/>
    </source>
</evidence>
<evidence type="ECO:0000256" key="2">
    <source>
        <dbReference type="ARBA" id="ARBA00004065"/>
    </source>
</evidence>
<dbReference type="SUPFAM" id="SSF53098">
    <property type="entry name" value="Ribonuclease H-like"/>
    <property type="match status" value="1"/>
</dbReference>
<dbReference type="OrthoDB" id="7845843at2"/>
<dbReference type="Proteomes" id="UP000189733">
    <property type="component" value="Unassembled WGS sequence"/>
</dbReference>
<comment type="cofactor">
    <cofactor evidence="11">
        <name>Mg(2+)</name>
        <dbReference type="ChEBI" id="CHEBI:18420"/>
    </cofactor>
    <text evidence="11">Binds 1 Mg(2+) ion per subunit. May bind a second metal ion at a regulatory site, or after substrate binding.</text>
</comment>
<dbReference type="NCBIfam" id="NF001236">
    <property type="entry name" value="PRK00203.1"/>
    <property type="match status" value="1"/>
</dbReference>
<keyword evidence="9 11" id="KW-0378">Hydrolase</keyword>
<dbReference type="InterPro" id="IPR002156">
    <property type="entry name" value="RNaseH_domain"/>
</dbReference>
<dbReference type="EMBL" id="FUYA01000001">
    <property type="protein sequence ID" value="SKA63829.1"/>
    <property type="molecule type" value="Genomic_DNA"/>
</dbReference>
<dbReference type="PANTHER" id="PTHR10642">
    <property type="entry name" value="RIBONUCLEASE H1"/>
    <property type="match status" value="1"/>
</dbReference>
<comment type="function">
    <text evidence="2 11">Endonuclease that specifically degrades the RNA of RNA-DNA hybrids.</text>
</comment>
<keyword evidence="10 11" id="KW-0460">Magnesium</keyword>
<dbReference type="CDD" id="cd09278">
    <property type="entry name" value="RNase_HI_prokaryote_like"/>
    <property type="match status" value="1"/>
</dbReference>
<dbReference type="GO" id="GO:0000287">
    <property type="term" value="F:magnesium ion binding"/>
    <property type="evidence" value="ECO:0007669"/>
    <property type="project" value="UniProtKB-UniRule"/>
</dbReference>
<dbReference type="HAMAP" id="MF_00042">
    <property type="entry name" value="RNase_H"/>
    <property type="match status" value="1"/>
</dbReference>
<feature type="binding site" evidence="11">
    <location>
        <position position="10"/>
    </location>
    <ligand>
        <name>Mg(2+)</name>
        <dbReference type="ChEBI" id="CHEBI:18420"/>
        <label>1</label>
    </ligand>
</feature>
<evidence type="ECO:0000256" key="9">
    <source>
        <dbReference type="ARBA" id="ARBA00022801"/>
    </source>
</evidence>
<keyword evidence="6 11" id="KW-0540">Nuclease</keyword>
<keyword evidence="8 11" id="KW-0255">Endonuclease</keyword>
<dbReference type="InterPro" id="IPR036397">
    <property type="entry name" value="RNaseH_sf"/>
</dbReference>
<keyword evidence="14" id="KW-1185">Reference proteome</keyword>
<evidence type="ECO:0000256" key="3">
    <source>
        <dbReference type="ARBA" id="ARBA00005300"/>
    </source>
</evidence>
<dbReference type="InterPro" id="IPR050092">
    <property type="entry name" value="RNase_H"/>
</dbReference>
<dbReference type="GO" id="GO:0043137">
    <property type="term" value="P:DNA replication, removal of RNA primer"/>
    <property type="evidence" value="ECO:0007669"/>
    <property type="project" value="TreeGrafter"/>
</dbReference>
<evidence type="ECO:0000256" key="4">
    <source>
        <dbReference type="ARBA" id="ARBA00011245"/>
    </source>
</evidence>
<dbReference type="Gene3D" id="3.30.420.10">
    <property type="entry name" value="Ribonuclease H-like superfamily/Ribonuclease H"/>
    <property type="match status" value="1"/>
</dbReference>
<evidence type="ECO:0000256" key="1">
    <source>
        <dbReference type="ARBA" id="ARBA00000077"/>
    </source>
</evidence>
<keyword evidence="11" id="KW-0963">Cytoplasm</keyword>
<name>A0A1T4VFU8_9BACT</name>
<evidence type="ECO:0000256" key="8">
    <source>
        <dbReference type="ARBA" id="ARBA00022759"/>
    </source>
</evidence>
<comment type="subcellular location">
    <subcellularLocation>
        <location evidence="11">Cytoplasm</location>
    </subcellularLocation>
</comment>
<dbReference type="Pfam" id="PF00075">
    <property type="entry name" value="RNase_H"/>
    <property type="match status" value="1"/>
</dbReference>
<evidence type="ECO:0000256" key="7">
    <source>
        <dbReference type="ARBA" id="ARBA00022723"/>
    </source>
</evidence>
<accession>A0A1T4VFU8</accession>
<organism evidence="13 14">
    <name type="scientific">Desulfobaculum bizertense DSM 18034</name>
    <dbReference type="NCBI Taxonomy" id="1121442"/>
    <lineage>
        <taxon>Bacteria</taxon>
        <taxon>Pseudomonadati</taxon>
        <taxon>Thermodesulfobacteriota</taxon>
        <taxon>Desulfovibrionia</taxon>
        <taxon>Desulfovibrionales</taxon>
        <taxon>Desulfovibrionaceae</taxon>
        <taxon>Desulfobaculum</taxon>
    </lineage>
</organism>
<feature type="binding site" evidence="11">
    <location>
        <position position="48"/>
    </location>
    <ligand>
        <name>Mg(2+)</name>
        <dbReference type="ChEBI" id="CHEBI:18420"/>
        <label>1</label>
    </ligand>
</feature>
<protein>
    <recommendedName>
        <fullName evidence="5 11">Ribonuclease H</fullName>
        <shortName evidence="11">RNase H</shortName>
        <ecNumber evidence="5 11">3.1.26.4</ecNumber>
    </recommendedName>
</protein>
<comment type="similarity">
    <text evidence="3 11">Belongs to the RNase H family.</text>
</comment>
<dbReference type="GO" id="GO:0004523">
    <property type="term" value="F:RNA-DNA hybrid ribonuclease activity"/>
    <property type="evidence" value="ECO:0007669"/>
    <property type="project" value="UniProtKB-UniRule"/>
</dbReference>
<feature type="binding site" evidence="11">
    <location>
        <position position="135"/>
    </location>
    <ligand>
        <name>Mg(2+)</name>
        <dbReference type="ChEBI" id="CHEBI:18420"/>
        <label>2</label>
    </ligand>
</feature>
<dbReference type="GO" id="GO:0003676">
    <property type="term" value="F:nucleic acid binding"/>
    <property type="evidence" value="ECO:0007669"/>
    <property type="project" value="InterPro"/>
</dbReference>
<evidence type="ECO:0000313" key="14">
    <source>
        <dbReference type="Proteomes" id="UP000189733"/>
    </source>
</evidence>
<proteinExistence type="inferred from homology"/>
<evidence type="ECO:0000256" key="11">
    <source>
        <dbReference type="HAMAP-Rule" id="MF_00042"/>
    </source>
</evidence>
<feature type="binding site" evidence="11">
    <location>
        <position position="10"/>
    </location>
    <ligand>
        <name>Mg(2+)</name>
        <dbReference type="ChEBI" id="CHEBI:18420"/>
        <label>2</label>
    </ligand>
</feature>
<dbReference type="RefSeq" id="WP_078683545.1">
    <property type="nucleotide sequence ID" value="NZ_FUYA01000001.1"/>
</dbReference>
<sequence length="155" mass="17368">MSDKTIIHTDGSALGNPGPGGWGAVLRYKDNYKEISGGFKNTTNNRMELTAVIEALQALTRPCDVVLYSDSKYFLDAIRKGWLKNWLKNGWKTAGKKPVKNKDLWQKIIPLIEKHSIQYEWVKGHSGNPDNERCDILAKEAAQLPGLPKDPGFTE</sequence>
<evidence type="ECO:0000259" key="12">
    <source>
        <dbReference type="PROSITE" id="PS50879"/>
    </source>
</evidence>
<dbReference type="InterPro" id="IPR012337">
    <property type="entry name" value="RNaseH-like_sf"/>
</dbReference>